<feature type="region of interest" description="Disordered" evidence="3">
    <location>
        <begin position="101"/>
        <end position="123"/>
    </location>
</feature>
<dbReference type="Gene3D" id="1.20.920.10">
    <property type="entry name" value="Bromodomain-like"/>
    <property type="match status" value="1"/>
</dbReference>
<dbReference type="InterPro" id="IPR001487">
    <property type="entry name" value="Bromodomain"/>
</dbReference>
<accession>A0A8E0VIZ7</accession>
<evidence type="ECO:0000259" key="4">
    <source>
        <dbReference type="PROSITE" id="PS50014"/>
    </source>
</evidence>
<evidence type="ECO:0000256" key="2">
    <source>
        <dbReference type="PROSITE-ProRule" id="PRU00035"/>
    </source>
</evidence>
<protein>
    <submittedName>
        <fullName evidence="5">Bromodomain containing protein</fullName>
    </submittedName>
</protein>
<dbReference type="OrthoDB" id="21648at2759"/>
<dbReference type="PANTHER" id="PTHR22881">
    <property type="entry name" value="BROMODOMAIN CONTAINING PROTEIN"/>
    <property type="match status" value="1"/>
</dbReference>
<proteinExistence type="predicted"/>
<evidence type="ECO:0000256" key="1">
    <source>
        <dbReference type="ARBA" id="ARBA00023117"/>
    </source>
</evidence>
<feature type="compositionally biased region" description="Basic residues" evidence="3">
    <location>
        <begin position="101"/>
        <end position="115"/>
    </location>
</feature>
<dbReference type="Proteomes" id="UP000728185">
    <property type="component" value="Unassembled WGS sequence"/>
</dbReference>
<dbReference type="AlphaFoldDB" id="A0A8E0VIZ7"/>
<dbReference type="PANTHER" id="PTHR22881:SF27">
    <property type="entry name" value="BROMODOMAIN CONTAINING 7_9"/>
    <property type="match status" value="1"/>
</dbReference>
<evidence type="ECO:0000313" key="6">
    <source>
        <dbReference type="Proteomes" id="UP000728185"/>
    </source>
</evidence>
<evidence type="ECO:0000256" key="3">
    <source>
        <dbReference type="SAM" id="MobiDB-lite"/>
    </source>
</evidence>
<dbReference type="PROSITE" id="PS50014">
    <property type="entry name" value="BROMODOMAIN_2"/>
    <property type="match status" value="1"/>
</dbReference>
<feature type="domain" description="Bromo" evidence="4">
    <location>
        <begin position="1"/>
        <end position="44"/>
    </location>
</feature>
<keyword evidence="1 2" id="KW-0103">Bromodomain</keyword>
<dbReference type="Pfam" id="PF00439">
    <property type="entry name" value="Bromodomain"/>
    <property type="match status" value="1"/>
</dbReference>
<dbReference type="InterPro" id="IPR036427">
    <property type="entry name" value="Bromodomain-like_sf"/>
</dbReference>
<dbReference type="EMBL" id="LUCM01003096">
    <property type="protein sequence ID" value="KAA0196344.1"/>
    <property type="molecule type" value="Genomic_DNA"/>
</dbReference>
<keyword evidence="6" id="KW-1185">Reference proteome</keyword>
<sequence length="207" mass="23148">MDMGTIYDRLCSRAFYTSASEYLADVTLMCENAMVYNPPDTIYYQRARKVSFYLSPALLAYCRKQMTPPAIRKLCDQLDLVGGLKDSELGDLQSSSDTFARHHKLSHSHHHHRRIGGGTNESLIRGSSRISLGSIIRPDRSWHGTQRISSNPGLTRHSSSRVAGGHGRRSLFKITQLHHTDQPSVMVSGSSPSSPYPKRNRKPSHVS</sequence>
<evidence type="ECO:0000313" key="5">
    <source>
        <dbReference type="EMBL" id="KAA0196344.1"/>
    </source>
</evidence>
<dbReference type="SUPFAM" id="SSF47370">
    <property type="entry name" value="Bromodomain"/>
    <property type="match status" value="1"/>
</dbReference>
<dbReference type="CDD" id="cd04369">
    <property type="entry name" value="Bromodomain"/>
    <property type="match status" value="1"/>
</dbReference>
<organism evidence="5 6">
    <name type="scientific">Fasciolopsis buskii</name>
    <dbReference type="NCBI Taxonomy" id="27845"/>
    <lineage>
        <taxon>Eukaryota</taxon>
        <taxon>Metazoa</taxon>
        <taxon>Spiralia</taxon>
        <taxon>Lophotrochozoa</taxon>
        <taxon>Platyhelminthes</taxon>
        <taxon>Trematoda</taxon>
        <taxon>Digenea</taxon>
        <taxon>Plagiorchiida</taxon>
        <taxon>Echinostomata</taxon>
        <taxon>Echinostomatoidea</taxon>
        <taxon>Fasciolidae</taxon>
        <taxon>Fasciolopsis</taxon>
    </lineage>
</organism>
<dbReference type="InterPro" id="IPR051831">
    <property type="entry name" value="Bromodomain_contain_prot"/>
</dbReference>
<comment type="caution">
    <text evidence="5">The sequence shown here is derived from an EMBL/GenBank/DDBJ whole genome shotgun (WGS) entry which is preliminary data.</text>
</comment>
<gene>
    <name evidence="5" type="ORF">FBUS_10735</name>
</gene>
<feature type="region of interest" description="Disordered" evidence="3">
    <location>
        <begin position="141"/>
        <end position="207"/>
    </location>
</feature>
<feature type="compositionally biased region" description="Polar residues" evidence="3">
    <location>
        <begin position="143"/>
        <end position="161"/>
    </location>
</feature>
<name>A0A8E0VIZ7_9TREM</name>
<feature type="compositionally biased region" description="Low complexity" evidence="3">
    <location>
        <begin position="183"/>
        <end position="197"/>
    </location>
</feature>
<reference evidence="5" key="1">
    <citation type="submission" date="2019-05" db="EMBL/GenBank/DDBJ databases">
        <title>Annotation for the trematode Fasciolopsis buski.</title>
        <authorList>
            <person name="Choi Y.-J."/>
        </authorList>
    </citation>
    <scope>NUCLEOTIDE SEQUENCE</scope>
    <source>
        <strain evidence="5">HT</strain>
        <tissue evidence="5">Whole worm</tissue>
    </source>
</reference>
<feature type="compositionally biased region" description="Basic residues" evidence="3">
    <location>
        <begin position="198"/>
        <end position="207"/>
    </location>
</feature>